<dbReference type="PROSITE" id="PS51375">
    <property type="entry name" value="PPR"/>
    <property type="match status" value="8"/>
</dbReference>
<dbReference type="InterPro" id="IPR046848">
    <property type="entry name" value="E_motif"/>
</dbReference>
<feature type="compositionally biased region" description="Basic and acidic residues" evidence="4">
    <location>
        <begin position="42"/>
        <end position="58"/>
    </location>
</feature>
<sequence>MKNRRGKVMVFGRQRWFSGGGRRPSVKEKKRRSAAKAPLGREAAKKISEERCSGDLDSVRSWPSARKEKGGASEGAGGGREKHRLPPSWRQRSFNRRDHGADENPPLGVVRYRPCFRPLSGKSLRPTAVLQAKCMACALRMSLPNPSPLPPGNQNKDWNAILRHHARLKNDRAILATFAQMEAFGAHSDRIALPVVLKACAALREVDIGRSVHSSIAGTDLVDDARVRTALIDFYCKCGFLDDAFDLFDEMAKRDLVSWNTMISGCTGNGQHKDSILLYLRMRRDGLRPNSVTLVSLISACAELDEFRLGQAVHCYSLRNGILDLNPYVGTSLICLYSRFDMQLSRNVFEVMKRKSTVSWNALIDGYLQISDFSEVLDIFLKMLVDKVSPDSVTFLAVLQSCGGIGCLTLAKQVHQFVVKYGFSSDEFVGNALIDMYGNCGHSEYASLVFQNGLTRDVASWNAMISAFRNCLFHTKAFGLFSQMQFETVKPDTTTISLMFSICAQCGCIMGGRQLHAYAIKRGMACNTSLDNALLSMYLDMNIIASAIEIFNGMVNKNVISWNILIIGLINHGLTCQAWDLLRKMQQTETKPNSFSMVSLLAGCRDSLLLNFGRSIHGYVIRHGLDINPSLCTALSDMYMNCEHELAAAHMFWGYSDRDLICWNTMIANYTQNGEPNEAITLFYQMQLEREPDAVTMINILPSCAQLGNLLLGRSIHAYVIRRELGLPLNNYLGNALLTMYAKCGSIRSAELIFRNLVQRDIISWNAMIAAYGIHGQGEDALSIFYELVDDGQRPTGVTFVSLLSAFSHCGMVEKGWKIFHAMNKDYNIPPDVVHYACMVDLLGRAGNLDKAKEVVHLMPLEPDASLWRALLSSCRVFHNVELASAVGEKLFELEPMNIANYILLSNIYAAAGNWEDVNTLRTNIKEKGLEKTPVARADDGRILSTIKSLLEASIICVVAVLFSIIGSKAISQQSIELVSCQLPVTFLVTSSFPWFTKKQKEEVIDTYVSHGNVMVIGKAKKKGVDHPSSALALLSADVPTLSLDMQCPNTDLPAVQCQQPPLYRLESLVLGFPAATSSGSWSSQAIRGRVHCRAFLDFQRLSLSRQQVVFAMDLLGYGLR</sequence>
<protein>
    <recommendedName>
        <fullName evidence="7">Pentatricopeptide repeat-containing protein</fullName>
    </recommendedName>
</protein>
<dbReference type="FunFam" id="1.25.40.10:FF:000090">
    <property type="entry name" value="Pentatricopeptide repeat-containing protein, chloroplastic"/>
    <property type="match status" value="1"/>
</dbReference>
<dbReference type="PANTHER" id="PTHR47926">
    <property type="entry name" value="PENTATRICOPEPTIDE REPEAT-CONTAINING PROTEIN"/>
    <property type="match status" value="1"/>
</dbReference>
<evidence type="ECO:0000313" key="6">
    <source>
        <dbReference type="Proteomes" id="UP000734854"/>
    </source>
</evidence>
<dbReference type="Proteomes" id="UP000734854">
    <property type="component" value="Unassembled WGS sequence"/>
</dbReference>
<dbReference type="FunFam" id="1.25.40.10:FF:000073">
    <property type="entry name" value="Pentatricopeptide repeat-containing protein chloroplastic"/>
    <property type="match status" value="1"/>
</dbReference>
<dbReference type="Pfam" id="PF20431">
    <property type="entry name" value="E_motif"/>
    <property type="match status" value="1"/>
</dbReference>
<feature type="region of interest" description="Disordered" evidence="4">
    <location>
        <begin position="1"/>
        <end position="103"/>
    </location>
</feature>
<organism evidence="5 6">
    <name type="scientific">Zingiber officinale</name>
    <name type="common">Ginger</name>
    <name type="synonym">Amomum zingiber</name>
    <dbReference type="NCBI Taxonomy" id="94328"/>
    <lineage>
        <taxon>Eukaryota</taxon>
        <taxon>Viridiplantae</taxon>
        <taxon>Streptophyta</taxon>
        <taxon>Embryophyta</taxon>
        <taxon>Tracheophyta</taxon>
        <taxon>Spermatophyta</taxon>
        <taxon>Magnoliopsida</taxon>
        <taxon>Liliopsida</taxon>
        <taxon>Zingiberales</taxon>
        <taxon>Zingiberaceae</taxon>
        <taxon>Zingiber</taxon>
    </lineage>
</organism>
<evidence type="ECO:0008006" key="7">
    <source>
        <dbReference type="Google" id="ProtNLM"/>
    </source>
</evidence>
<keyword evidence="6" id="KW-1185">Reference proteome</keyword>
<dbReference type="InterPro" id="IPR011990">
    <property type="entry name" value="TPR-like_helical_dom_sf"/>
</dbReference>
<dbReference type="Pfam" id="PF01535">
    <property type="entry name" value="PPR"/>
    <property type="match status" value="2"/>
</dbReference>
<dbReference type="AlphaFoldDB" id="A0A8J5KMV7"/>
<evidence type="ECO:0000256" key="4">
    <source>
        <dbReference type="SAM" id="MobiDB-lite"/>
    </source>
</evidence>
<evidence type="ECO:0000256" key="2">
    <source>
        <dbReference type="ARBA" id="ARBA00061659"/>
    </source>
</evidence>
<evidence type="ECO:0000256" key="1">
    <source>
        <dbReference type="ARBA" id="ARBA00022737"/>
    </source>
</evidence>
<comment type="caution">
    <text evidence="5">The sequence shown here is derived from an EMBL/GenBank/DDBJ whole genome shotgun (WGS) entry which is preliminary data.</text>
</comment>
<feature type="repeat" description="PPR" evidence="3">
    <location>
        <begin position="761"/>
        <end position="795"/>
    </location>
</feature>
<dbReference type="NCBIfam" id="TIGR00756">
    <property type="entry name" value="PPR"/>
    <property type="match status" value="7"/>
</dbReference>
<dbReference type="FunFam" id="1.25.40.10:FF:000682">
    <property type="entry name" value="Pentatricopeptide repeat-containing protein At3g16610"/>
    <property type="match status" value="1"/>
</dbReference>
<dbReference type="Pfam" id="PF13041">
    <property type="entry name" value="PPR_2"/>
    <property type="match status" value="4"/>
</dbReference>
<comment type="similarity">
    <text evidence="2">Belongs to the PPR family. PCMP-E subfamily.</text>
</comment>
<dbReference type="Pfam" id="PF12854">
    <property type="entry name" value="PPR_1"/>
    <property type="match status" value="2"/>
</dbReference>
<feature type="repeat" description="PPR" evidence="3">
    <location>
        <begin position="224"/>
        <end position="254"/>
    </location>
</feature>
<dbReference type="PANTHER" id="PTHR47926:SF482">
    <property type="entry name" value="PENTATRICOPEPTIDE REPEAT-CONTAINING PROTEIN CHLOROPLASTIC"/>
    <property type="match status" value="1"/>
</dbReference>
<dbReference type="GO" id="GO:0003729">
    <property type="term" value="F:mRNA binding"/>
    <property type="evidence" value="ECO:0007669"/>
    <property type="project" value="UniProtKB-ARBA"/>
</dbReference>
<dbReference type="Gene3D" id="1.25.40.10">
    <property type="entry name" value="Tetratricopeptide repeat domain"/>
    <property type="match status" value="5"/>
</dbReference>
<feature type="repeat" description="PPR" evidence="3">
    <location>
        <begin position="255"/>
        <end position="289"/>
    </location>
</feature>
<reference evidence="5 6" key="1">
    <citation type="submission" date="2020-08" db="EMBL/GenBank/DDBJ databases">
        <title>Plant Genome Project.</title>
        <authorList>
            <person name="Zhang R.-G."/>
        </authorList>
    </citation>
    <scope>NUCLEOTIDE SEQUENCE [LARGE SCALE GENOMIC DNA]</scope>
    <source>
        <tissue evidence="5">Rhizome</tissue>
    </source>
</reference>
<accession>A0A8J5KMV7</accession>
<dbReference type="FunFam" id="1.25.40.10:FF:000361">
    <property type="entry name" value="Pentatricopeptide repeat-containing protein chloroplastic"/>
    <property type="match status" value="1"/>
</dbReference>
<dbReference type="InterPro" id="IPR046960">
    <property type="entry name" value="PPR_At4g14850-like_plant"/>
</dbReference>
<feature type="repeat" description="PPR" evidence="3">
    <location>
        <begin position="659"/>
        <end position="689"/>
    </location>
</feature>
<evidence type="ECO:0000313" key="5">
    <source>
        <dbReference type="EMBL" id="KAG6493651.1"/>
    </source>
</evidence>
<evidence type="ECO:0000256" key="3">
    <source>
        <dbReference type="PROSITE-ProRule" id="PRU00708"/>
    </source>
</evidence>
<feature type="repeat" description="PPR" evidence="3">
    <location>
        <begin position="457"/>
        <end position="491"/>
    </location>
</feature>
<feature type="repeat" description="PPR" evidence="3">
    <location>
        <begin position="558"/>
        <end position="592"/>
    </location>
</feature>
<dbReference type="InterPro" id="IPR002885">
    <property type="entry name" value="PPR_rpt"/>
</dbReference>
<gene>
    <name evidence="5" type="ORF">ZIOFF_048644</name>
</gene>
<keyword evidence="1" id="KW-0677">Repeat</keyword>
<proteinExistence type="inferred from homology"/>
<name>A0A8J5KMV7_ZINOF</name>
<feature type="repeat" description="PPR" evidence="3">
    <location>
        <begin position="796"/>
        <end position="830"/>
    </location>
</feature>
<feature type="repeat" description="PPR" evidence="3">
    <location>
        <begin position="356"/>
        <end position="390"/>
    </location>
</feature>
<dbReference type="EMBL" id="JACMSC010000013">
    <property type="protein sequence ID" value="KAG6493651.1"/>
    <property type="molecule type" value="Genomic_DNA"/>
</dbReference>
<dbReference type="GO" id="GO:0009451">
    <property type="term" value="P:RNA modification"/>
    <property type="evidence" value="ECO:0007669"/>
    <property type="project" value="InterPro"/>
</dbReference>